<dbReference type="HAMAP" id="MF_00308">
    <property type="entry name" value="PfdA"/>
    <property type="match status" value="1"/>
</dbReference>
<dbReference type="GO" id="GO:1990114">
    <property type="term" value="P:RNA polymerase II core complex assembly"/>
    <property type="evidence" value="ECO:0007669"/>
    <property type="project" value="TreeGrafter"/>
</dbReference>
<comment type="similarity">
    <text evidence="1">Belongs to the prefoldin subunit alpha family.</text>
</comment>
<dbReference type="GO" id="GO:1990115">
    <property type="term" value="P:RNA polymerase III assembly"/>
    <property type="evidence" value="ECO:0007669"/>
    <property type="project" value="TreeGrafter"/>
</dbReference>
<keyword evidence="3" id="KW-1185">Reference proteome</keyword>
<sequence>MSSQQEGGRVDLMQLPPQQLQEIKQSLEAQIEQFTINFNDLQMAIQGFHSSGLAIEDLSKQQEGKEVLVPLTASLYVSGTMGDPDKVMVDIGTGYYVEKKAEGGIDYCKRKVTLLSESLTSLAEIIKQKRQQVQTCQQVFEMKMKQFQQQEAQAQSANQVG</sequence>
<reference evidence="2 3" key="1">
    <citation type="submission" date="2018-07" db="EMBL/GenBank/DDBJ databases">
        <title>The complete nuclear genome of the prasinophyte Chloropicon primus (CCMP1205).</title>
        <authorList>
            <person name="Pombert J.-F."/>
            <person name="Otis C."/>
            <person name="Turmel M."/>
            <person name="Lemieux C."/>
        </authorList>
    </citation>
    <scope>NUCLEOTIDE SEQUENCE [LARGE SCALE GENOMIC DNA]</scope>
    <source>
        <strain evidence="2 3">CCMP1205</strain>
    </source>
</reference>
<dbReference type="InterPro" id="IPR009053">
    <property type="entry name" value="Prefoldin"/>
</dbReference>
<proteinExistence type="inferred from homology"/>
<dbReference type="PANTHER" id="PTHR12674:SF2">
    <property type="entry name" value="PREFOLDIN SUBUNIT 5"/>
    <property type="match status" value="1"/>
</dbReference>
<evidence type="ECO:0000313" key="2">
    <source>
        <dbReference type="EMBL" id="QDZ25657.1"/>
    </source>
</evidence>
<organism evidence="2 3">
    <name type="scientific">Chloropicon primus</name>
    <dbReference type="NCBI Taxonomy" id="1764295"/>
    <lineage>
        <taxon>Eukaryota</taxon>
        <taxon>Viridiplantae</taxon>
        <taxon>Chlorophyta</taxon>
        <taxon>Chloropicophyceae</taxon>
        <taxon>Chloropicales</taxon>
        <taxon>Chloropicaceae</taxon>
        <taxon>Chloropicon</taxon>
    </lineage>
</organism>
<protein>
    <submittedName>
        <fullName evidence="2">Prefoldin domain-containing protein</fullName>
    </submittedName>
</protein>
<dbReference type="InterPro" id="IPR004127">
    <property type="entry name" value="Prefoldin_subunit_alpha"/>
</dbReference>
<name>A0A5B8MYL2_9CHLO</name>
<dbReference type="GO" id="GO:0009409">
    <property type="term" value="P:response to cold"/>
    <property type="evidence" value="ECO:0007669"/>
    <property type="project" value="UniProtKB-ARBA"/>
</dbReference>
<dbReference type="GO" id="GO:0005737">
    <property type="term" value="C:cytoplasm"/>
    <property type="evidence" value="ECO:0007669"/>
    <property type="project" value="TreeGrafter"/>
</dbReference>
<dbReference type="EMBL" id="CP031051">
    <property type="protein sequence ID" value="QDZ25657.1"/>
    <property type="molecule type" value="Genomic_DNA"/>
</dbReference>
<dbReference type="SUPFAM" id="SSF46579">
    <property type="entry name" value="Prefoldin"/>
    <property type="match status" value="1"/>
</dbReference>
<dbReference type="PANTHER" id="PTHR12674">
    <property type="entry name" value="PREFOLDIN SUBUNIT 5"/>
    <property type="match status" value="1"/>
</dbReference>
<dbReference type="GO" id="GO:0051082">
    <property type="term" value="F:unfolded protein binding"/>
    <property type="evidence" value="ECO:0007669"/>
    <property type="project" value="InterPro"/>
</dbReference>
<dbReference type="CDD" id="cd23157">
    <property type="entry name" value="Prefoldin_5"/>
    <property type="match status" value="1"/>
</dbReference>
<dbReference type="STRING" id="1764295.A0A5B8MYL2"/>
<dbReference type="AlphaFoldDB" id="A0A5B8MYL2"/>
<dbReference type="Pfam" id="PF02996">
    <property type="entry name" value="Prefoldin"/>
    <property type="match status" value="1"/>
</dbReference>
<accession>A0A5B8MYL2</accession>
<dbReference type="GO" id="GO:0006457">
    <property type="term" value="P:protein folding"/>
    <property type="evidence" value="ECO:0007669"/>
    <property type="project" value="InterPro"/>
</dbReference>
<evidence type="ECO:0000313" key="3">
    <source>
        <dbReference type="Proteomes" id="UP000316726"/>
    </source>
</evidence>
<dbReference type="GO" id="GO:0016272">
    <property type="term" value="C:prefoldin complex"/>
    <property type="evidence" value="ECO:0007669"/>
    <property type="project" value="InterPro"/>
</dbReference>
<evidence type="ECO:0000256" key="1">
    <source>
        <dbReference type="ARBA" id="ARBA00010048"/>
    </source>
</evidence>
<dbReference type="Proteomes" id="UP000316726">
    <property type="component" value="Chromosome 18"/>
</dbReference>
<dbReference type="GO" id="GO:1990113">
    <property type="term" value="P:RNA polymerase I assembly"/>
    <property type="evidence" value="ECO:0007669"/>
    <property type="project" value="TreeGrafter"/>
</dbReference>
<dbReference type="OrthoDB" id="10267474at2759"/>
<gene>
    <name evidence="2" type="ORF">A3770_18p81750</name>
</gene>
<dbReference type="NCBIfam" id="TIGR00293">
    <property type="entry name" value="prefoldin subunit alpha"/>
    <property type="match status" value="1"/>
</dbReference>
<dbReference type="Gene3D" id="1.10.287.370">
    <property type="match status" value="1"/>
</dbReference>
<dbReference type="InterPro" id="IPR011599">
    <property type="entry name" value="PFD_alpha_archaea"/>
</dbReference>